<protein>
    <recommendedName>
        <fullName evidence="3">C1q domain-containing protein</fullName>
    </recommendedName>
</protein>
<dbReference type="RefSeq" id="WP_219965376.1">
    <property type="nucleotide sequence ID" value="NZ_JAGFNZ010000003.1"/>
</dbReference>
<accession>A0ABS7DNU0</accession>
<keyword evidence="2" id="KW-1185">Reference proteome</keyword>
<reference evidence="1 2" key="1">
    <citation type="submission" date="2021-03" db="EMBL/GenBank/DDBJ databases">
        <title>Caproiciproducens sp. nov. isolated from feces of cow.</title>
        <authorList>
            <person name="Choi J.-Y."/>
        </authorList>
    </citation>
    <scope>NUCLEOTIDE SEQUENCE [LARGE SCALE GENOMIC DNA]</scope>
    <source>
        <strain evidence="1 2">AGMB10547</strain>
    </source>
</reference>
<gene>
    <name evidence="1" type="ORF">J5W02_09075</name>
</gene>
<sequence>MLNIWPISFPTPVQEGFAATASSITKSADAQLNPWTIITSPFFNSGSFDTTSGNYTVPATGRYGLKATINYNLAVVIQVTLGSGIMPYFSVRRSAPTATDLITGYLPVLDVNISLVNIRAILQASTVTLSGEVELNAGDVVGLYYFADTFNLSLTFGPVYWSINRIT</sequence>
<proteinExistence type="predicted"/>
<evidence type="ECO:0000313" key="2">
    <source>
        <dbReference type="Proteomes" id="UP000719942"/>
    </source>
</evidence>
<dbReference type="Proteomes" id="UP000719942">
    <property type="component" value="Unassembled WGS sequence"/>
</dbReference>
<comment type="caution">
    <text evidence="1">The sequence shown here is derived from an EMBL/GenBank/DDBJ whole genome shotgun (WGS) entry which is preliminary data.</text>
</comment>
<organism evidence="1 2">
    <name type="scientific">Caproiciproducens faecalis</name>
    <dbReference type="NCBI Taxonomy" id="2820301"/>
    <lineage>
        <taxon>Bacteria</taxon>
        <taxon>Bacillati</taxon>
        <taxon>Bacillota</taxon>
        <taxon>Clostridia</taxon>
        <taxon>Eubacteriales</taxon>
        <taxon>Acutalibacteraceae</taxon>
        <taxon>Caproiciproducens</taxon>
    </lineage>
</organism>
<dbReference type="EMBL" id="JAGFNZ010000003">
    <property type="protein sequence ID" value="MBW7572965.1"/>
    <property type="molecule type" value="Genomic_DNA"/>
</dbReference>
<evidence type="ECO:0008006" key="3">
    <source>
        <dbReference type="Google" id="ProtNLM"/>
    </source>
</evidence>
<evidence type="ECO:0000313" key="1">
    <source>
        <dbReference type="EMBL" id="MBW7572965.1"/>
    </source>
</evidence>
<name>A0ABS7DNU0_9FIRM</name>